<dbReference type="UniPathway" id="UPA00074">
    <property type="reaction ID" value="UER00943"/>
</dbReference>
<protein>
    <recommendedName>
        <fullName evidence="3 4">N5-carboxyaminoimidazole ribonucleotide mutase</fullName>
        <shortName evidence="3 4">N5-CAIR mutase</shortName>
        <ecNumber evidence="3 4">5.4.99.18</ecNumber>
    </recommendedName>
    <alternativeName>
        <fullName evidence="3">5-(carboxyamino)imidazole ribonucleotide mutase</fullName>
    </alternativeName>
</protein>
<dbReference type="EC" id="5.4.99.18" evidence="3 4"/>
<accession>A0A7V4G6Q7</accession>
<comment type="function">
    <text evidence="3 4">Catalyzes the conversion of N5-carboxyaminoimidazole ribonucleotide (N5-CAIR) to 4-carboxy-5-aminoimidazole ribonucleotide (CAIR).</text>
</comment>
<dbReference type="AlphaFoldDB" id="A0A7V4G6Q7"/>
<feature type="binding site" evidence="3 5">
    <location>
        <position position="14"/>
    </location>
    <ligand>
        <name>substrate</name>
    </ligand>
</feature>
<dbReference type="HAMAP" id="MF_01929">
    <property type="entry name" value="PurE_classI"/>
    <property type="match status" value="1"/>
</dbReference>
<evidence type="ECO:0000313" key="7">
    <source>
        <dbReference type="EMBL" id="HGS04459.1"/>
    </source>
</evidence>
<organism evidence="7">
    <name type="scientific">Desulfobacca acetoxidans</name>
    <dbReference type="NCBI Taxonomy" id="60893"/>
    <lineage>
        <taxon>Bacteria</taxon>
        <taxon>Pseudomonadati</taxon>
        <taxon>Thermodesulfobacteriota</taxon>
        <taxon>Desulfobaccia</taxon>
        <taxon>Desulfobaccales</taxon>
        <taxon>Desulfobaccaceae</taxon>
        <taxon>Desulfobacca</taxon>
    </lineage>
</organism>
<feature type="binding site" evidence="3 5">
    <location>
        <position position="41"/>
    </location>
    <ligand>
        <name>substrate</name>
    </ligand>
</feature>
<evidence type="ECO:0000256" key="3">
    <source>
        <dbReference type="HAMAP-Rule" id="MF_01929"/>
    </source>
</evidence>
<evidence type="ECO:0000256" key="4">
    <source>
        <dbReference type="PIRNR" id="PIRNR001338"/>
    </source>
</evidence>
<feature type="domain" description="PurE" evidence="6">
    <location>
        <begin position="3"/>
        <end position="154"/>
    </location>
</feature>
<dbReference type="InterPro" id="IPR033747">
    <property type="entry name" value="PurE_ClassI"/>
</dbReference>
<dbReference type="NCBIfam" id="TIGR01162">
    <property type="entry name" value="purE"/>
    <property type="match status" value="1"/>
</dbReference>
<feature type="binding site" evidence="3 5">
    <location>
        <position position="11"/>
    </location>
    <ligand>
        <name>substrate</name>
    </ligand>
</feature>
<dbReference type="PANTHER" id="PTHR23046">
    <property type="entry name" value="PHOSPHORIBOSYLAMINOIMIDAZOLE CARBOXYLASE CATALYTIC SUBUNIT"/>
    <property type="match status" value="1"/>
</dbReference>
<proteinExistence type="inferred from homology"/>
<dbReference type="GO" id="GO:0006189">
    <property type="term" value="P:'de novo' IMP biosynthetic process"/>
    <property type="evidence" value="ECO:0007669"/>
    <property type="project" value="UniProtKB-UniRule"/>
</dbReference>
<dbReference type="PIRSF" id="PIRSF001338">
    <property type="entry name" value="AIR_carboxylase"/>
    <property type="match status" value="1"/>
</dbReference>
<reference evidence="7" key="1">
    <citation type="journal article" date="2020" name="mSystems">
        <title>Genome- and Community-Level Interaction Insights into Carbon Utilization and Element Cycling Functions of Hydrothermarchaeota in Hydrothermal Sediment.</title>
        <authorList>
            <person name="Zhou Z."/>
            <person name="Liu Y."/>
            <person name="Xu W."/>
            <person name="Pan J."/>
            <person name="Luo Z.H."/>
            <person name="Li M."/>
        </authorList>
    </citation>
    <scope>NUCLEOTIDE SEQUENCE [LARGE SCALE GENOMIC DNA]</scope>
    <source>
        <strain evidence="7">SpSt-548</strain>
    </source>
</reference>
<gene>
    <name evidence="3 7" type="primary">purE</name>
    <name evidence="7" type="ORF">ENT08_01745</name>
</gene>
<dbReference type="PANTHER" id="PTHR23046:SF2">
    <property type="entry name" value="PHOSPHORIBOSYLAMINOIMIDAZOLE CARBOXYLASE"/>
    <property type="match status" value="1"/>
</dbReference>
<comment type="catalytic activity">
    <reaction evidence="3 4">
        <text>5-carboxyamino-1-(5-phospho-D-ribosyl)imidazole + H(+) = 5-amino-1-(5-phospho-D-ribosyl)imidazole-4-carboxylate</text>
        <dbReference type="Rhea" id="RHEA:13193"/>
        <dbReference type="ChEBI" id="CHEBI:15378"/>
        <dbReference type="ChEBI" id="CHEBI:58730"/>
        <dbReference type="ChEBI" id="CHEBI:77657"/>
        <dbReference type="EC" id="5.4.99.18"/>
    </reaction>
</comment>
<dbReference type="SMART" id="SM01001">
    <property type="entry name" value="AIRC"/>
    <property type="match status" value="1"/>
</dbReference>
<comment type="pathway">
    <text evidence="3 4">Purine metabolism; IMP biosynthesis via de novo pathway; 5-amino-1-(5-phospho-D-ribosyl)imidazole-4-carboxylate from 5-amino-1-(5-phospho-D-ribosyl)imidazole (N5-CAIR route): step 2/2.</text>
</comment>
<evidence type="ECO:0000259" key="6">
    <source>
        <dbReference type="SMART" id="SM01001"/>
    </source>
</evidence>
<name>A0A7V4G6Q7_9BACT</name>
<comment type="caution">
    <text evidence="7">The sequence shown here is derived from an EMBL/GenBank/DDBJ whole genome shotgun (WGS) entry which is preliminary data.</text>
</comment>
<dbReference type="Pfam" id="PF00731">
    <property type="entry name" value="AIRC"/>
    <property type="match status" value="1"/>
</dbReference>
<evidence type="ECO:0000256" key="1">
    <source>
        <dbReference type="ARBA" id="ARBA00022755"/>
    </source>
</evidence>
<comment type="similarity">
    <text evidence="3">Belongs to the AIR carboxylase family. Class I subfamily.</text>
</comment>
<keyword evidence="1 3" id="KW-0658">Purine biosynthesis</keyword>
<sequence length="169" mass="17401">MSPQVGIVMGSASDWPSVEPAAQLLQEWGIGVEVTVASAHRSPERAQAYARSARERGVKVIIAAAGAAAHLGGVVAAETILPVIGVPLAGSPLQGLDSLLSTVQMPAGVPVATMAIGAAGARNAAVLAAQILALGDPRLQERLERHKKELAQKVAAQAEKIPPEFRMPE</sequence>
<evidence type="ECO:0000256" key="2">
    <source>
        <dbReference type="ARBA" id="ARBA00023235"/>
    </source>
</evidence>
<dbReference type="InterPro" id="IPR024694">
    <property type="entry name" value="PurE_prokaryotes"/>
</dbReference>
<evidence type="ECO:0000256" key="5">
    <source>
        <dbReference type="PIRSR" id="PIRSR001338-1"/>
    </source>
</evidence>
<dbReference type="EMBL" id="DSXI01000098">
    <property type="protein sequence ID" value="HGS04459.1"/>
    <property type="molecule type" value="Genomic_DNA"/>
</dbReference>
<dbReference type="GO" id="GO:0016829">
    <property type="term" value="F:lyase activity"/>
    <property type="evidence" value="ECO:0007669"/>
    <property type="project" value="UniProtKB-KW"/>
</dbReference>
<dbReference type="Gene3D" id="3.40.50.1970">
    <property type="match status" value="1"/>
</dbReference>
<keyword evidence="2 3" id="KW-0413">Isomerase</keyword>
<keyword evidence="7" id="KW-0456">Lyase</keyword>
<dbReference type="InterPro" id="IPR000031">
    <property type="entry name" value="PurE_dom"/>
</dbReference>
<dbReference type="SUPFAM" id="SSF52255">
    <property type="entry name" value="N5-CAIR mutase (phosphoribosylaminoimidazole carboxylase, PurE)"/>
    <property type="match status" value="1"/>
</dbReference>
<dbReference type="GO" id="GO:0034023">
    <property type="term" value="F:5-(carboxyamino)imidazole ribonucleotide mutase activity"/>
    <property type="evidence" value="ECO:0007669"/>
    <property type="project" value="UniProtKB-UniRule"/>
</dbReference>